<dbReference type="InterPro" id="IPR045063">
    <property type="entry name" value="Dynamin_N"/>
</dbReference>
<feature type="compositionally biased region" description="Acidic residues" evidence="3">
    <location>
        <begin position="212"/>
        <end position="227"/>
    </location>
</feature>
<evidence type="ECO:0000313" key="6">
    <source>
        <dbReference type="RefSeq" id="XP_013787660.1"/>
    </source>
</evidence>
<keyword evidence="2" id="KW-0472">Membrane</keyword>
<evidence type="ECO:0000313" key="5">
    <source>
        <dbReference type="Proteomes" id="UP000694941"/>
    </source>
</evidence>
<dbReference type="Gene3D" id="1.10.268.20">
    <property type="match status" value="1"/>
</dbReference>
<feature type="domain" description="Dynamin-type G" evidence="4">
    <location>
        <begin position="469"/>
        <end position="708"/>
    </location>
</feature>
<dbReference type="PANTHER" id="PTHR43681">
    <property type="entry name" value="TRANSMEMBRANE GTPASE FZO"/>
    <property type="match status" value="1"/>
</dbReference>
<accession>A0ABM1BS88</accession>
<dbReference type="InterPro" id="IPR051943">
    <property type="entry name" value="TRAFAC_Dynamin-like_GTPase"/>
</dbReference>
<dbReference type="InterPro" id="IPR031692">
    <property type="entry name" value="EHD_N"/>
</dbReference>
<dbReference type="Gene3D" id="3.40.50.300">
    <property type="entry name" value="P-loop containing nucleotide triphosphate hydrolases"/>
    <property type="match status" value="1"/>
</dbReference>
<sequence length="842" mass="97186">MAVIRTAALNWRFYSLVAILVGITGVIGHEYTRKPSWVPNPPTQQECRVHIEAALRDYWDRQPSNPSIERENEGVDAISLEEVLLASQEEEELKNYNIEETTGGQDEKVKLEEEESEISSLEHEDSIDDESDKEMQVDEKEEESEEQDSLEKSEDETKPEVAENKEEESEEQDSLEKSEDETKPEVTEEKEEEEEKEEISDYESDDAKEQMETEEGSQEVEEEESTEEEKVLAKEEEEDNKIVDEKSAEEEEEKVKVEDAMENKVDEVEDEYTPKEDSTVNQEESEDVECTTCEDDRIEDTSRTEEDEVAEEKTQEDENEAEEPIAEEGERDEVQKATEAPSEVGAGMEQELPSEDTSSEQSENIVQEKEKEEEQDNKLVMKKDDEEIGTEGDDEEELTTKRIPPRSRRHIDEILGVDEIGTQMDKEEQELIQNILNELKKMYISAVKPLENIYKFREITTRQLGDAEIYSTPQVLFLGPWSAGKSSIINYLLGIERSPAARKEAPEPTDTDFTVITYGNEPQKLSGTELAADWSFASVQKFGQSFLDHFKGVRMNNPLLKKVTLLDTPGINENRRYQNRGYPFNDVFQWFIDHADAIYVVFDPFKLEIGSEMEAILDQLKGREAQIRFILNKADSIRRSELMKVVGQLFWNLSPLMGSSEAPVIYAVSLMSKPFQPWTSANFLMDQERALLNDLREVIDKRVENRIAFTRRHAVRVRNHAKMVDCYLATYYKHKGIFSNKKKVADDITEHPNQYNIYQGLSSLTNISRYDLPDPLIYRDFFRLHALYEFKPLASTCSYFMGCPLDKLDISIAYDLPELLGKYKKKSKARIYKREEDADKGR</sequence>
<feature type="compositionally biased region" description="Acidic residues" evidence="3">
    <location>
        <begin position="386"/>
        <end position="397"/>
    </location>
</feature>
<gene>
    <name evidence="6" type="primary">LOC106471590</name>
</gene>
<protein>
    <submittedName>
        <fullName evidence="6">Sarcalumenin-like isoform X1</fullName>
    </submittedName>
</protein>
<reference evidence="6" key="1">
    <citation type="submission" date="2025-08" db="UniProtKB">
        <authorList>
            <consortium name="RefSeq"/>
        </authorList>
    </citation>
    <scope>IDENTIFICATION</scope>
    <source>
        <tissue evidence="6">Muscle</tissue>
    </source>
</reference>
<keyword evidence="5" id="KW-1185">Reference proteome</keyword>
<dbReference type="Proteomes" id="UP000694941">
    <property type="component" value="Unplaced"/>
</dbReference>
<evidence type="ECO:0000256" key="2">
    <source>
        <dbReference type="ARBA" id="ARBA00023136"/>
    </source>
</evidence>
<feature type="compositionally biased region" description="Acidic residues" evidence="3">
    <location>
        <begin position="188"/>
        <end position="204"/>
    </location>
</feature>
<feature type="compositionally biased region" description="Basic and acidic residues" evidence="3">
    <location>
        <begin position="228"/>
        <end position="246"/>
    </location>
</feature>
<evidence type="ECO:0000256" key="3">
    <source>
        <dbReference type="SAM" id="MobiDB-lite"/>
    </source>
</evidence>
<organism evidence="5 6">
    <name type="scientific">Limulus polyphemus</name>
    <name type="common">Atlantic horseshoe crab</name>
    <dbReference type="NCBI Taxonomy" id="6850"/>
    <lineage>
        <taxon>Eukaryota</taxon>
        <taxon>Metazoa</taxon>
        <taxon>Ecdysozoa</taxon>
        <taxon>Arthropoda</taxon>
        <taxon>Chelicerata</taxon>
        <taxon>Merostomata</taxon>
        <taxon>Xiphosura</taxon>
        <taxon>Limulidae</taxon>
        <taxon>Limulus</taxon>
    </lineage>
</organism>
<dbReference type="PROSITE" id="PS51718">
    <property type="entry name" value="G_DYNAMIN_2"/>
    <property type="match status" value="1"/>
</dbReference>
<dbReference type="GeneID" id="106471590"/>
<feature type="compositionally biased region" description="Acidic residues" evidence="3">
    <location>
        <begin position="139"/>
        <end position="148"/>
    </location>
</feature>
<proteinExistence type="predicted"/>
<feature type="compositionally biased region" description="Basic and acidic residues" evidence="3">
    <location>
        <begin position="253"/>
        <end position="278"/>
    </location>
</feature>
<dbReference type="RefSeq" id="XP_013787660.1">
    <property type="nucleotide sequence ID" value="XM_013932206.2"/>
</dbReference>
<dbReference type="InterPro" id="IPR027417">
    <property type="entry name" value="P-loop_NTPase"/>
</dbReference>
<evidence type="ECO:0000259" key="4">
    <source>
        <dbReference type="PROSITE" id="PS51718"/>
    </source>
</evidence>
<feature type="compositionally biased region" description="Acidic residues" evidence="3">
    <location>
        <begin position="305"/>
        <end position="331"/>
    </location>
</feature>
<dbReference type="Pfam" id="PF00350">
    <property type="entry name" value="Dynamin_N"/>
    <property type="match status" value="1"/>
</dbReference>
<feature type="compositionally biased region" description="Basic and acidic residues" evidence="3">
    <location>
        <begin position="149"/>
        <end position="164"/>
    </location>
</feature>
<dbReference type="Pfam" id="PF16880">
    <property type="entry name" value="EHD_N"/>
    <property type="match status" value="1"/>
</dbReference>
<dbReference type="SUPFAM" id="SSF52540">
    <property type="entry name" value="P-loop containing nucleoside triphosphate hydrolases"/>
    <property type="match status" value="1"/>
</dbReference>
<evidence type="ECO:0000256" key="1">
    <source>
        <dbReference type="ARBA" id="ARBA00004184"/>
    </source>
</evidence>
<feature type="compositionally biased region" description="Basic and acidic residues" evidence="3">
    <location>
        <begin position="366"/>
        <end position="385"/>
    </location>
</feature>
<feature type="compositionally biased region" description="Basic and acidic residues" evidence="3">
    <location>
        <begin position="174"/>
        <end position="187"/>
    </location>
</feature>
<comment type="subcellular location">
    <subcellularLocation>
        <location evidence="1">Endomembrane system</location>
        <topology evidence="1">Peripheral membrane protein</topology>
    </subcellularLocation>
</comment>
<feature type="region of interest" description="Disordered" evidence="3">
    <location>
        <begin position="91"/>
        <end position="400"/>
    </location>
</feature>
<dbReference type="PANTHER" id="PTHR43681:SF1">
    <property type="entry name" value="SARCALUMENIN"/>
    <property type="match status" value="1"/>
</dbReference>
<feature type="compositionally biased region" description="Acidic residues" evidence="3">
    <location>
        <begin position="283"/>
        <end position="298"/>
    </location>
</feature>
<name>A0ABM1BS88_LIMPO</name>
<dbReference type="InterPro" id="IPR030381">
    <property type="entry name" value="G_DYNAMIN_dom"/>
</dbReference>